<protein>
    <recommendedName>
        <fullName evidence="6">Exoribonuclease phosphorolytic domain-containing protein</fullName>
    </recommendedName>
</protein>
<dbReference type="GO" id="GO:0006364">
    <property type="term" value="P:rRNA processing"/>
    <property type="evidence" value="ECO:0007669"/>
    <property type="project" value="UniProtKB-KW"/>
</dbReference>
<dbReference type="GO" id="GO:0071051">
    <property type="term" value="P:poly(A)-dependent snoRNA 3'-end processing"/>
    <property type="evidence" value="ECO:0007669"/>
    <property type="project" value="TreeGrafter"/>
</dbReference>
<dbReference type="GO" id="GO:0000177">
    <property type="term" value="C:cytoplasmic exosome (RNase complex)"/>
    <property type="evidence" value="ECO:0007669"/>
    <property type="project" value="TreeGrafter"/>
</dbReference>
<keyword evidence="5" id="KW-0539">Nucleus</keyword>
<proteinExistence type="inferred from homology"/>
<evidence type="ECO:0000256" key="1">
    <source>
        <dbReference type="ARBA" id="ARBA00004123"/>
    </source>
</evidence>
<dbReference type="AlphaFoldDB" id="A0A8H5FZ69"/>
<evidence type="ECO:0000256" key="5">
    <source>
        <dbReference type="ARBA" id="ARBA00023242"/>
    </source>
</evidence>
<keyword evidence="3" id="KW-0698">rRNA processing</keyword>
<dbReference type="GO" id="GO:0003723">
    <property type="term" value="F:RNA binding"/>
    <property type="evidence" value="ECO:0007669"/>
    <property type="project" value="TreeGrafter"/>
</dbReference>
<gene>
    <name evidence="7" type="ORF">D9756_005577</name>
</gene>
<dbReference type="Proteomes" id="UP000559027">
    <property type="component" value="Unassembled WGS sequence"/>
</dbReference>
<dbReference type="PANTHER" id="PTHR11953">
    <property type="entry name" value="EXOSOME COMPLEX COMPONENT"/>
    <property type="match status" value="1"/>
</dbReference>
<dbReference type="EMBL" id="JAACJO010000008">
    <property type="protein sequence ID" value="KAF5355090.1"/>
    <property type="molecule type" value="Genomic_DNA"/>
</dbReference>
<dbReference type="InterPro" id="IPR050080">
    <property type="entry name" value="RNase_PH"/>
</dbReference>
<evidence type="ECO:0000259" key="6">
    <source>
        <dbReference type="Pfam" id="PF01138"/>
    </source>
</evidence>
<dbReference type="InterPro" id="IPR027408">
    <property type="entry name" value="PNPase/RNase_PH_dom_sf"/>
</dbReference>
<dbReference type="GO" id="GO:0071028">
    <property type="term" value="P:nuclear mRNA surveillance"/>
    <property type="evidence" value="ECO:0007669"/>
    <property type="project" value="TreeGrafter"/>
</dbReference>
<comment type="subcellular location">
    <subcellularLocation>
        <location evidence="1">Nucleus</location>
    </subcellularLocation>
</comment>
<dbReference type="GO" id="GO:0005730">
    <property type="term" value="C:nucleolus"/>
    <property type="evidence" value="ECO:0007669"/>
    <property type="project" value="TreeGrafter"/>
</dbReference>
<dbReference type="PANTHER" id="PTHR11953:SF1">
    <property type="entry name" value="EXOSOME COMPLEX COMPONENT RRP46"/>
    <property type="match status" value="1"/>
</dbReference>
<dbReference type="SUPFAM" id="SSF54211">
    <property type="entry name" value="Ribosomal protein S5 domain 2-like"/>
    <property type="match status" value="1"/>
</dbReference>
<evidence type="ECO:0000256" key="4">
    <source>
        <dbReference type="ARBA" id="ARBA00022835"/>
    </source>
</evidence>
<keyword evidence="8" id="KW-1185">Reference proteome</keyword>
<keyword evidence="4" id="KW-0271">Exosome</keyword>
<organism evidence="7 8">
    <name type="scientific">Leucocoprinus leucothites</name>
    <dbReference type="NCBI Taxonomy" id="201217"/>
    <lineage>
        <taxon>Eukaryota</taxon>
        <taxon>Fungi</taxon>
        <taxon>Dikarya</taxon>
        <taxon>Basidiomycota</taxon>
        <taxon>Agaricomycotina</taxon>
        <taxon>Agaricomycetes</taxon>
        <taxon>Agaricomycetidae</taxon>
        <taxon>Agaricales</taxon>
        <taxon>Agaricineae</taxon>
        <taxon>Agaricaceae</taxon>
        <taxon>Leucocoprinus</taxon>
    </lineage>
</organism>
<dbReference type="OrthoDB" id="27298at2759"/>
<reference evidence="7 8" key="1">
    <citation type="journal article" date="2020" name="ISME J.">
        <title>Uncovering the hidden diversity of litter-decomposition mechanisms in mushroom-forming fungi.</title>
        <authorList>
            <person name="Floudas D."/>
            <person name="Bentzer J."/>
            <person name="Ahren D."/>
            <person name="Johansson T."/>
            <person name="Persson P."/>
            <person name="Tunlid A."/>
        </authorList>
    </citation>
    <scope>NUCLEOTIDE SEQUENCE [LARGE SCALE GENOMIC DNA]</scope>
    <source>
        <strain evidence="7 8">CBS 146.42</strain>
    </source>
</reference>
<evidence type="ECO:0000256" key="2">
    <source>
        <dbReference type="ARBA" id="ARBA00006678"/>
    </source>
</evidence>
<evidence type="ECO:0000256" key="3">
    <source>
        <dbReference type="ARBA" id="ARBA00022552"/>
    </source>
</evidence>
<evidence type="ECO:0000313" key="7">
    <source>
        <dbReference type="EMBL" id="KAF5355090.1"/>
    </source>
</evidence>
<sequence length="273" mass="29477">MNTRRDKRSQDAPRDIKITYEGLARADGSARFGFGDMVSLASVSGPIEVRLAAEHASHATFEVTTRPLSNVPATEAKSMALAIRSALLPSLILNNHPRTLIQLVVQALTSARTQWKDSLIASMINAGSLALMSAGSVPMRGVVCAVAIGHLPGIGPVVDPSEEECSDLSAGGCFAFLFAEGVGSNVENVWTSWRTRSGAVDEKNFAQARALAKGAAQNVYIAFKSSVSWMGTNEPFELAHSGATRIHEEREEPEDEDEEKMEIWSVLIYFVSR</sequence>
<dbReference type="InterPro" id="IPR020568">
    <property type="entry name" value="Ribosomal_Su5_D2-typ_SF"/>
</dbReference>
<dbReference type="GO" id="GO:0016075">
    <property type="term" value="P:rRNA catabolic process"/>
    <property type="evidence" value="ECO:0007669"/>
    <property type="project" value="TreeGrafter"/>
</dbReference>
<dbReference type="SUPFAM" id="SSF55666">
    <property type="entry name" value="Ribonuclease PH domain 2-like"/>
    <property type="match status" value="1"/>
</dbReference>
<dbReference type="GO" id="GO:0000176">
    <property type="term" value="C:nuclear exosome (RNase complex)"/>
    <property type="evidence" value="ECO:0007669"/>
    <property type="project" value="UniProtKB-ARBA"/>
</dbReference>
<dbReference type="Pfam" id="PF01138">
    <property type="entry name" value="RNase_PH"/>
    <property type="match status" value="1"/>
</dbReference>
<comment type="similarity">
    <text evidence="2">Belongs to the RNase PH family.</text>
</comment>
<name>A0A8H5FZ69_9AGAR</name>
<dbReference type="InterPro" id="IPR001247">
    <property type="entry name" value="ExoRNase_PH_dom1"/>
</dbReference>
<dbReference type="Gene3D" id="3.30.230.70">
    <property type="entry name" value="GHMP Kinase, N-terminal domain"/>
    <property type="match status" value="1"/>
</dbReference>
<comment type="caution">
    <text evidence="7">The sequence shown here is derived from an EMBL/GenBank/DDBJ whole genome shotgun (WGS) entry which is preliminary data.</text>
</comment>
<dbReference type="GO" id="GO:0034475">
    <property type="term" value="P:U4 snRNA 3'-end processing"/>
    <property type="evidence" value="ECO:0007669"/>
    <property type="project" value="TreeGrafter"/>
</dbReference>
<feature type="domain" description="Exoribonuclease phosphorolytic" evidence="6">
    <location>
        <begin position="14"/>
        <end position="135"/>
    </location>
</feature>
<dbReference type="InterPro" id="IPR036345">
    <property type="entry name" value="ExoRNase_PH_dom2_sf"/>
</dbReference>
<evidence type="ECO:0000313" key="8">
    <source>
        <dbReference type="Proteomes" id="UP000559027"/>
    </source>
</evidence>
<accession>A0A8H5FZ69</accession>